<sequence>MSILTITKTLFKSVFHGPYIKNYSLDKKDAFKNTRGKIEINISQCIFCGLCQRRCPTEAIKVEREKSFWTIDRFKCIQCNYCCEACPKKCLHMENQYTAPSLEAVRDEYTNA</sequence>
<dbReference type="PATRIC" id="fig|1121305.3.peg.164"/>
<keyword evidence="3" id="KW-0408">Iron</keyword>
<accession>A0A151ARF3</accession>
<evidence type="ECO:0000256" key="4">
    <source>
        <dbReference type="ARBA" id="ARBA00023014"/>
    </source>
</evidence>
<dbReference type="AlphaFoldDB" id="A0A151ARF3"/>
<gene>
    <name evidence="6" type="primary">ndhI_1</name>
    <name evidence="6" type="ORF">CLCOL_01680</name>
</gene>
<dbReference type="RefSeq" id="WP_061857114.1">
    <property type="nucleotide sequence ID" value="NZ_LTBB01000001.1"/>
</dbReference>
<dbReference type="GO" id="GO:0016491">
    <property type="term" value="F:oxidoreductase activity"/>
    <property type="evidence" value="ECO:0007669"/>
    <property type="project" value="UniProtKB-KW"/>
</dbReference>
<organism evidence="6 7">
    <name type="scientific">Clostridium colicanis DSM 13634</name>
    <dbReference type="NCBI Taxonomy" id="1121305"/>
    <lineage>
        <taxon>Bacteria</taxon>
        <taxon>Bacillati</taxon>
        <taxon>Bacillota</taxon>
        <taxon>Clostridia</taxon>
        <taxon>Eubacteriales</taxon>
        <taxon>Clostridiaceae</taxon>
        <taxon>Clostridium</taxon>
    </lineage>
</organism>
<dbReference type="Pfam" id="PF13187">
    <property type="entry name" value="Fer4_9"/>
    <property type="match status" value="1"/>
</dbReference>
<evidence type="ECO:0000256" key="2">
    <source>
        <dbReference type="ARBA" id="ARBA00022723"/>
    </source>
</evidence>
<dbReference type="PROSITE" id="PS00198">
    <property type="entry name" value="4FE4S_FER_1"/>
    <property type="match status" value="1"/>
</dbReference>
<dbReference type="InterPro" id="IPR050572">
    <property type="entry name" value="Fe-S_Ferredoxin"/>
</dbReference>
<dbReference type="GO" id="GO:0046872">
    <property type="term" value="F:metal ion binding"/>
    <property type="evidence" value="ECO:0007669"/>
    <property type="project" value="UniProtKB-KW"/>
</dbReference>
<dbReference type="SUPFAM" id="SSF54862">
    <property type="entry name" value="4Fe-4S ferredoxins"/>
    <property type="match status" value="1"/>
</dbReference>
<evidence type="ECO:0000313" key="6">
    <source>
        <dbReference type="EMBL" id="KYH30224.1"/>
    </source>
</evidence>
<dbReference type="GO" id="GO:0051539">
    <property type="term" value="F:4 iron, 4 sulfur cluster binding"/>
    <property type="evidence" value="ECO:0007669"/>
    <property type="project" value="UniProtKB-KW"/>
</dbReference>
<feature type="domain" description="4Fe-4S ferredoxin-type" evidence="5">
    <location>
        <begin position="67"/>
        <end position="96"/>
    </location>
</feature>
<dbReference type="Gene3D" id="3.30.70.20">
    <property type="match status" value="1"/>
</dbReference>
<keyword evidence="4" id="KW-0411">Iron-sulfur</keyword>
<evidence type="ECO:0000313" key="7">
    <source>
        <dbReference type="Proteomes" id="UP000075374"/>
    </source>
</evidence>
<dbReference type="InterPro" id="IPR017896">
    <property type="entry name" value="4Fe4S_Fe-S-bd"/>
</dbReference>
<dbReference type="STRING" id="1121305.CLCOL_01680"/>
<dbReference type="PANTHER" id="PTHR43687">
    <property type="entry name" value="ADENYLYLSULFATE REDUCTASE, BETA SUBUNIT"/>
    <property type="match status" value="1"/>
</dbReference>
<evidence type="ECO:0000259" key="5">
    <source>
        <dbReference type="PROSITE" id="PS51379"/>
    </source>
</evidence>
<keyword evidence="1" id="KW-0004">4Fe-4S</keyword>
<keyword evidence="2" id="KW-0479">Metal-binding</keyword>
<feature type="domain" description="4Fe-4S ferredoxin-type" evidence="5">
    <location>
        <begin position="36"/>
        <end position="65"/>
    </location>
</feature>
<name>A0A151ARF3_9CLOT</name>
<dbReference type="EMBL" id="LTBB01000001">
    <property type="protein sequence ID" value="KYH30224.1"/>
    <property type="molecule type" value="Genomic_DNA"/>
</dbReference>
<dbReference type="Gene3D" id="3.30.70.3270">
    <property type="match status" value="1"/>
</dbReference>
<reference evidence="6 7" key="1">
    <citation type="submission" date="2016-02" db="EMBL/GenBank/DDBJ databases">
        <title>Genome sequence of Clostridium colicanis DSM 13634.</title>
        <authorList>
            <person name="Poehlein A."/>
            <person name="Daniel R."/>
        </authorList>
    </citation>
    <scope>NUCLEOTIDE SEQUENCE [LARGE SCALE GENOMIC DNA]</scope>
    <source>
        <strain evidence="6 7">DSM 13634</strain>
    </source>
</reference>
<comment type="caution">
    <text evidence="6">The sequence shown here is derived from an EMBL/GenBank/DDBJ whole genome shotgun (WGS) entry which is preliminary data.</text>
</comment>
<dbReference type="EC" id="1.6.5.-" evidence="6"/>
<keyword evidence="6" id="KW-0560">Oxidoreductase</keyword>
<protein>
    <submittedName>
        <fullName evidence="6">NAD(P)H-quinone oxidoreductase subunit I</fullName>
        <ecNumber evidence="6">1.6.5.-</ecNumber>
    </submittedName>
</protein>
<dbReference type="Proteomes" id="UP000075374">
    <property type="component" value="Unassembled WGS sequence"/>
</dbReference>
<proteinExistence type="predicted"/>
<dbReference type="InterPro" id="IPR017900">
    <property type="entry name" value="4Fe4S_Fe_S_CS"/>
</dbReference>
<evidence type="ECO:0000256" key="3">
    <source>
        <dbReference type="ARBA" id="ARBA00023004"/>
    </source>
</evidence>
<dbReference type="PROSITE" id="PS51379">
    <property type="entry name" value="4FE4S_FER_2"/>
    <property type="match status" value="2"/>
</dbReference>
<keyword evidence="7" id="KW-1185">Reference proteome</keyword>
<evidence type="ECO:0000256" key="1">
    <source>
        <dbReference type="ARBA" id="ARBA00022485"/>
    </source>
</evidence>
<dbReference type="PANTHER" id="PTHR43687:SF1">
    <property type="entry name" value="FERREDOXIN III"/>
    <property type="match status" value="1"/>
</dbReference>